<dbReference type="EMBL" id="BLXT01003782">
    <property type="protein sequence ID" value="GFO06687.1"/>
    <property type="molecule type" value="Genomic_DNA"/>
</dbReference>
<reference evidence="4 5" key="1">
    <citation type="journal article" date="2021" name="Elife">
        <title>Chloroplast acquisition without the gene transfer in kleptoplastic sea slugs, Plakobranchus ocellatus.</title>
        <authorList>
            <person name="Maeda T."/>
            <person name="Takahashi S."/>
            <person name="Yoshida T."/>
            <person name="Shimamura S."/>
            <person name="Takaki Y."/>
            <person name="Nagai Y."/>
            <person name="Toyoda A."/>
            <person name="Suzuki Y."/>
            <person name="Arimoto A."/>
            <person name="Ishii H."/>
            <person name="Satoh N."/>
            <person name="Nishiyama T."/>
            <person name="Hasebe M."/>
            <person name="Maruyama T."/>
            <person name="Minagawa J."/>
            <person name="Obokata J."/>
            <person name="Shigenobu S."/>
        </authorList>
    </citation>
    <scope>NUCLEOTIDE SEQUENCE [LARGE SCALE GENOMIC DNA]</scope>
</reference>
<keyword evidence="1" id="KW-1015">Disulfide bond</keyword>
<sequence length="373" mass="41323">MVAHMHYMVVFVNSKIRYANKAVRVNVIKPKIVNPDSPSLEVKCTFDRSRTNIVTVSELEIVRFDIGGGGKREMVAEITSANLTYGLSQSEISASGKIQNDATSDLVISYTSNTDGYCQLYSCMAKGIQANGQEVSIYRPLKVRGVNGSLCKSKHPVKVPASGNEECCVSSEALQAQNQSIESLEVEVQKCSAVIPEVTNNGIEIEELRERMSNLSKELHQVKQENQGFMNIFSVNRNEFDVSSLFNGRVYAVRKQKAVFRLEVMNLICKSLGGYVVEFDGKEEQKFVTFFLKSVGIYIHYLGATDEESEGNFVYLTSQKPVENVVWTTDRPISKGPSKNCIVITLTGLANVVCNEPSRIVCEIPVMGSTQSH</sequence>
<keyword evidence="5" id="KW-1185">Reference proteome</keyword>
<dbReference type="InterPro" id="IPR018378">
    <property type="entry name" value="C-type_lectin_CS"/>
</dbReference>
<dbReference type="InterPro" id="IPR016187">
    <property type="entry name" value="CTDL_fold"/>
</dbReference>
<dbReference type="PROSITE" id="PS00615">
    <property type="entry name" value="C_TYPE_LECTIN_1"/>
    <property type="match status" value="1"/>
</dbReference>
<dbReference type="Pfam" id="PF00059">
    <property type="entry name" value="Lectin_C"/>
    <property type="match status" value="1"/>
</dbReference>
<feature type="domain" description="C-type lectin" evidence="3">
    <location>
        <begin position="246"/>
        <end position="363"/>
    </location>
</feature>
<evidence type="ECO:0000256" key="2">
    <source>
        <dbReference type="SAM" id="Coils"/>
    </source>
</evidence>
<evidence type="ECO:0000313" key="4">
    <source>
        <dbReference type="EMBL" id="GFO06687.1"/>
    </source>
</evidence>
<gene>
    <name evidence="4" type="ORF">PoB_003319200</name>
</gene>
<evidence type="ECO:0000256" key="1">
    <source>
        <dbReference type="ARBA" id="ARBA00023157"/>
    </source>
</evidence>
<dbReference type="Gene3D" id="3.10.100.10">
    <property type="entry name" value="Mannose-Binding Protein A, subunit A"/>
    <property type="match status" value="1"/>
</dbReference>
<dbReference type="Proteomes" id="UP000735302">
    <property type="component" value="Unassembled WGS sequence"/>
</dbReference>
<dbReference type="SUPFAM" id="SSF56436">
    <property type="entry name" value="C-type lectin-like"/>
    <property type="match status" value="1"/>
</dbReference>
<dbReference type="InterPro" id="IPR001304">
    <property type="entry name" value="C-type_lectin-like"/>
</dbReference>
<protein>
    <submittedName>
        <fullName evidence="4">Mannose-binding protein a</fullName>
    </submittedName>
</protein>
<accession>A0AAV4AIE8</accession>
<feature type="coiled-coil region" evidence="2">
    <location>
        <begin position="198"/>
        <end position="225"/>
    </location>
</feature>
<dbReference type="CDD" id="cd00037">
    <property type="entry name" value="CLECT"/>
    <property type="match status" value="1"/>
</dbReference>
<dbReference type="AlphaFoldDB" id="A0AAV4AIE8"/>
<keyword evidence="2" id="KW-0175">Coiled coil</keyword>
<name>A0AAV4AIE8_9GAST</name>
<organism evidence="4 5">
    <name type="scientific">Plakobranchus ocellatus</name>
    <dbReference type="NCBI Taxonomy" id="259542"/>
    <lineage>
        <taxon>Eukaryota</taxon>
        <taxon>Metazoa</taxon>
        <taxon>Spiralia</taxon>
        <taxon>Lophotrochozoa</taxon>
        <taxon>Mollusca</taxon>
        <taxon>Gastropoda</taxon>
        <taxon>Heterobranchia</taxon>
        <taxon>Euthyneura</taxon>
        <taxon>Panpulmonata</taxon>
        <taxon>Sacoglossa</taxon>
        <taxon>Placobranchoidea</taxon>
        <taxon>Plakobranchidae</taxon>
        <taxon>Plakobranchus</taxon>
    </lineage>
</organism>
<evidence type="ECO:0000313" key="5">
    <source>
        <dbReference type="Proteomes" id="UP000735302"/>
    </source>
</evidence>
<comment type="caution">
    <text evidence="4">The sequence shown here is derived from an EMBL/GenBank/DDBJ whole genome shotgun (WGS) entry which is preliminary data.</text>
</comment>
<evidence type="ECO:0000259" key="3">
    <source>
        <dbReference type="PROSITE" id="PS50041"/>
    </source>
</evidence>
<dbReference type="InterPro" id="IPR016186">
    <property type="entry name" value="C-type_lectin-like/link_sf"/>
</dbReference>
<proteinExistence type="predicted"/>
<dbReference type="PROSITE" id="PS50041">
    <property type="entry name" value="C_TYPE_LECTIN_2"/>
    <property type="match status" value="1"/>
</dbReference>